<evidence type="ECO:0000313" key="1">
    <source>
        <dbReference type="EMBL" id="CAL1381073.1"/>
    </source>
</evidence>
<keyword evidence="2" id="KW-1185">Reference proteome</keyword>
<dbReference type="Proteomes" id="UP001497516">
    <property type="component" value="Chromosome 4"/>
</dbReference>
<name>A0AAV2E5N6_9ROSI</name>
<gene>
    <name evidence="1" type="ORF">LTRI10_LOCUS22478</name>
</gene>
<dbReference type="EMBL" id="OZ034817">
    <property type="protein sequence ID" value="CAL1381073.1"/>
    <property type="molecule type" value="Genomic_DNA"/>
</dbReference>
<reference evidence="1 2" key="1">
    <citation type="submission" date="2024-04" db="EMBL/GenBank/DDBJ databases">
        <authorList>
            <person name="Fracassetti M."/>
        </authorList>
    </citation>
    <scope>NUCLEOTIDE SEQUENCE [LARGE SCALE GENOMIC DNA]</scope>
</reference>
<proteinExistence type="predicted"/>
<dbReference type="AlphaFoldDB" id="A0AAV2E5N6"/>
<evidence type="ECO:0000313" key="2">
    <source>
        <dbReference type="Proteomes" id="UP001497516"/>
    </source>
</evidence>
<organism evidence="1 2">
    <name type="scientific">Linum trigynum</name>
    <dbReference type="NCBI Taxonomy" id="586398"/>
    <lineage>
        <taxon>Eukaryota</taxon>
        <taxon>Viridiplantae</taxon>
        <taxon>Streptophyta</taxon>
        <taxon>Embryophyta</taxon>
        <taxon>Tracheophyta</taxon>
        <taxon>Spermatophyta</taxon>
        <taxon>Magnoliopsida</taxon>
        <taxon>eudicotyledons</taxon>
        <taxon>Gunneridae</taxon>
        <taxon>Pentapetalae</taxon>
        <taxon>rosids</taxon>
        <taxon>fabids</taxon>
        <taxon>Malpighiales</taxon>
        <taxon>Linaceae</taxon>
        <taxon>Linum</taxon>
    </lineage>
</organism>
<protein>
    <submittedName>
        <fullName evidence="1">Uncharacterized protein</fullName>
    </submittedName>
</protein>
<sequence>MLIQSLSDPEMAADTERSLRVGSIYIISRFGLQSSRGLYRACSFDLTIKVTRSTGFQQCTLPVAGLPVDSFEVMVYRQLHTRSGNHAILTDVIGRLHSIGGISPQVTEFGPTPKQILVLENHSYVYNGAPFFQLLSFLIYA</sequence>
<accession>A0AAV2E5N6</accession>